<evidence type="ECO:0000256" key="1">
    <source>
        <dbReference type="ARBA" id="ARBA00000085"/>
    </source>
</evidence>
<feature type="domain" description="PAS" evidence="7">
    <location>
        <begin position="1415"/>
        <end position="1487"/>
    </location>
</feature>
<feature type="domain" description="PAC" evidence="8">
    <location>
        <begin position="1613"/>
        <end position="1665"/>
    </location>
</feature>
<dbReference type="Pfam" id="PF13185">
    <property type="entry name" value="GAF_2"/>
    <property type="match status" value="1"/>
</dbReference>
<feature type="domain" description="PAS" evidence="7">
    <location>
        <begin position="1182"/>
        <end position="1213"/>
    </location>
</feature>
<dbReference type="Gene3D" id="1.10.287.130">
    <property type="match status" value="1"/>
</dbReference>
<dbReference type="PANTHER" id="PTHR43304">
    <property type="entry name" value="PHYTOCHROME-LIKE PROTEIN CPH1"/>
    <property type="match status" value="1"/>
</dbReference>
<organism evidence="9 10">
    <name type="scientific">Maribacter cobaltidurans</name>
    <dbReference type="NCBI Taxonomy" id="1178778"/>
    <lineage>
        <taxon>Bacteria</taxon>
        <taxon>Pseudomonadati</taxon>
        <taxon>Bacteroidota</taxon>
        <taxon>Flavobacteriia</taxon>
        <taxon>Flavobacteriales</taxon>
        <taxon>Flavobacteriaceae</taxon>
        <taxon>Maribacter</taxon>
    </lineage>
</organism>
<dbReference type="SMART" id="SM00388">
    <property type="entry name" value="HisKA"/>
    <property type="match status" value="1"/>
</dbReference>
<name>A0A223V1T7_9FLAO</name>
<feature type="domain" description="PAS" evidence="7">
    <location>
        <begin position="1540"/>
        <end position="1610"/>
    </location>
</feature>
<keyword evidence="5" id="KW-0418">Kinase</keyword>
<dbReference type="InterPro" id="IPR013655">
    <property type="entry name" value="PAS_fold_3"/>
</dbReference>
<dbReference type="Proteomes" id="UP000215244">
    <property type="component" value="Chromosome"/>
</dbReference>
<dbReference type="SMART" id="SM00091">
    <property type="entry name" value="PAS"/>
    <property type="match status" value="12"/>
</dbReference>
<feature type="domain" description="PAS" evidence="7">
    <location>
        <begin position="796"/>
        <end position="866"/>
    </location>
</feature>
<feature type="domain" description="Histidine kinase" evidence="6">
    <location>
        <begin position="1683"/>
        <end position="1897"/>
    </location>
</feature>
<keyword evidence="10" id="KW-1185">Reference proteome</keyword>
<dbReference type="Gene3D" id="3.30.565.10">
    <property type="entry name" value="Histidine kinase-like ATPase, C-terminal domain"/>
    <property type="match status" value="1"/>
</dbReference>
<proteinExistence type="predicted"/>
<feature type="domain" description="PAC" evidence="8">
    <location>
        <begin position="1360"/>
        <end position="1414"/>
    </location>
</feature>
<dbReference type="EMBL" id="CP022957">
    <property type="protein sequence ID" value="ASV28978.1"/>
    <property type="molecule type" value="Genomic_DNA"/>
</dbReference>
<reference evidence="9 10" key="1">
    <citation type="submission" date="2017-08" db="EMBL/GenBank/DDBJ databases">
        <title>The complete genome sequence of Maribacter sp. B1, isolated from deep-sea sediment.</title>
        <authorList>
            <person name="Wu Y.-H."/>
            <person name="Cheng H."/>
            <person name="Xu X.-W."/>
        </authorList>
    </citation>
    <scope>NUCLEOTIDE SEQUENCE [LARGE SCALE GENOMIC DNA]</scope>
    <source>
        <strain evidence="9 10">B1</strain>
    </source>
</reference>
<dbReference type="CDD" id="cd00082">
    <property type="entry name" value="HisKA"/>
    <property type="match status" value="1"/>
</dbReference>
<dbReference type="EC" id="2.7.13.3" evidence="2"/>
<dbReference type="KEGG" id="marb:CJ263_01340"/>
<dbReference type="InterPro" id="IPR029016">
    <property type="entry name" value="GAF-like_dom_sf"/>
</dbReference>
<dbReference type="InterPro" id="IPR000014">
    <property type="entry name" value="PAS"/>
</dbReference>
<dbReference type="SMART" id="SM00387">
    <property type="entry name" value="HATPase_c"/>
    <property type="match status" value="1"/>
</dbReference>
<keyword evidence="4" id="KW-0808">Transferase</keyword>
<dbReference type="PANTHER" id="PTHR43304:SF1">
    <property type="entry name" value="PAC DOMAIN-CONTAINING PROTEIN"/>
    <property type="match status" value="1"/>
</dbReference>
<evidence type="ECO:0000259" key="8">
    <source>
        <dbReference type="PROSITE" id="PS50113"/>
    </source>
</evidence>
<dbReference type="GO" id="GO:0006355">
    <property type="term" value="P:regulation of DNA-templated transcription"/>
    <property type="evidence" value="ECO:0007669"/>
    <property type="project" value="InterPro"/>
</dbReference>
<protein>
    <recommendedName>
        <fullName evidence="2">histidine kinase</fullName>
        <ecNumber evidence="2">2.7.13.3</ecNumber>
    </recommendedName>
</protein>
<dbReference type="InterPro" id="IPR005467">
    <property type="entry name" value="His_kinase_dom"/>
</dbReference>
<dbReference type="NCBIfam" id="TIGR00229">
    <property type="entry name" value="sensory_box"/>
    <property type="match status" value="10"/>
</dbReference>
<dbReference type="InterPro" id="IPR036890">
    <property type="entry name" value="HATPase_C_sf"/>
</dbReference>
<dbReference type="InterPro" id="IPR003661">
    <property type="entry name" value="HisK_dim/P_dom"/>
</dbReference>
<evidence type="ECO:0000313" key="10">
    <source>
        <dbReference type="Proteomes" id="UP000215244"/>
    </source>
</evidence>
<evidence type="ECO:0000259" key="6">
    <source>
        <dbReference type="PROSITE" id="PS50109"/>
    </source>
</evidence>
<dbReference type="SUPFAM" id="SSF55785">
    <property type="entry name" value="PYP-like sensor domain (PAS domain)"/>
    <property type="match status" value="11"/>
</dbReference>
<dbReference type="RefSeq" id="WP_094995612.1">
    <property type="nucleotide sequence ID" value="NZ_BMJL01000001.1"/>
</dbReference>
<dbReference type="GO" id="GO:0000155">
    <property type="term" value="F:phosphorelay sensor kinase activity"/>
    <property type="evidence" value="ECO:0007669"/>
    <property type="project" value="InterPro"/>
</dbReference>
<dbReference type="InterPro" id="IPR036097">
    <property type="entry name" value="HisK_dim/P_sf"/>
</dbReference>
<dbReference type="InterPro" id="IPR001610">
    <property type="entry name" value="PAC"/>
</dbReference>
<evidence type="ECO:0000256" key="3">
    <source>
        <dbReference type="ARBA" id="ARBA00022553"/>
    </source>
</evidence>
<feature type="domain" description="PAC" evidence="8">
    <location>
        <begin position="577"/>
        <end position="631"/>
    </location>
</feature>
<dbReference type="Pfam" id="PF13426">
    <property type="entry name" value="PAS_9"/>
    <property type="match status" value="3"/>
</dbReference>
<dbReference type="InterPro" id="IPR004358">
    <property type="entry name" value="Sig_transdc_His_kin-like_C"/>
</dbReference>
<evidence type="ECO:0000256" key="5">
    <source>
        <dbReference type="ARBA" id="ARBA00022777"/>
    </source>
</evidence>
<dbReference type="SUPFAM" id="SSF47384">
    <property type="entry name" value="Homodimeric domain of signal transducing histidine kinase"/>
    <property type="match status" value="1"/>
</dbReference>
<feature type="domain" description="PAS" evidence="7">
    <location>
        <begin position="138"/>
        <end position="188"/>
    </location>
</feature>
<comment type="catalytic activity">
    <reaction evidence="1">
        <text>ATP + protein L-histidine = ADP + protein N-phospho-L-histidine.</text>
        <dbReference type="EC" id="2.7.13.3"/>
    </reaction>
</comment>
<dbReference type="SMART" id="SM00086">
    <property type="entry name" value="PAC"/>
    <property type="match status" value="11"/>
</dbReference>
<gene>
    <name evidence="9" type="ORF">CJ263_01340</name>
</gene>
<dbReference type="PROSITE" id="PS50109">
    <property type="entry name" value="HIS_KIN"/>
    <property type="match status" value="1"/>
</dbReference>
<feature type="domain" description="PAC" evidence="8">
    <location>
        <begin position="1240"/>
        <end position="1292"/>
    </location>
</feature>
<dbReference type="InterPro" id="IPR013767">
    <property type="entry name" value="PAS_fold"/>
</dbReference>
<dbReference type="Gene3D" id="3.30.450.20">
    <property type="entry name" value="PAS domain"/>
    <property type="match status" value="12"/>
</dbReference>
<evidence type="ECO:0000256" key="4">
    <source>
        <dbReference type="ARBA" id="ARBA00022679"/>
    </source>
</evidence>
<evidence type="ECO:0000313" key="9">
    <source>
        <dbReference type="EMBL" id="ASV28978.1"/>
    </source>
</evidence>
<dbReference type="PROSITE" id="PS50113">
    <property type="entry name" value="PAC"/>
    <property type="match status" value="6"/>
</dbReference>
<dbReference type="OrthoDB" id="9781208at2"/>
<sequence length="1907" mass="220461">MGNKYFAKYPIQIMEHSQLANIFLDQSKIPYWIIDLEFQLLYSNKAFQDLTKVVPGLTNNTYESIFNENVEKWATYYKRALKGVSFEIENHYYDSELKETQYGHTIFEPLRNKENKIYAVACQWKNIPHTIRHGSVAKQLIDSSLDVFCTFNEQGEFLYVSATAERHWGYTPEELLGRSYRSLVIEEDLVSTDLMETTLKKGQEIKSFSNRYRKKYGGIAYNQWSSKWDGRAKLFFAVARDSKETLEQEEKLHYCEERFKALVTGAFDLVAVINTEGHYLYMSPSITAIAGIPPEDFIGKNAFDFVHPDDFKRTKSELEKSITEDRIVMKPYRAKNHKNEWRWVETILTNMLDNSAINGIIINSRDITEKIEQEERLLQSEKRFKALIQEGSDLIGILDEEGNYSYVSPTSNSVLGISPEKFIGRNIFEFLHHDDEQSVLAGLQKVSTENKVTLDPFRFINHQKEWRWVETILTNMLDNPSVRGIVANSRDVTDKIEQEERIVQTEKRFETLIENSTDCITIISPEGDTTYISKAIKKILGYTPTEAMLLDIWKLIHPQDIDGFKLAISKAMENPGVSIEGRTSRIKHKDGSLRWVKTNVTNLIQDPSIRGIVNVISDVTKQKTEELEKELITKINNYFNQNTNNDLTSCLKDICQQIVEYDNFGFAEIWLPTFDDKKISRTASYTGTKTGRMFFKESEKLNILEIEEGLSNQVLKKRKTIIWESTDAEWHLFKRKTAAEKSGIKSLIAIPLIHNDNLLGGLLIGTEKAKSALSINLDLFQKLKSTLGSELSRKKTEVELSQIFTFAPDMICVAGFDGYIKQINPAGLVLLGYSLEEIRSNPIKSFVYGDDQSFTEENQNKLYNGKNLEGFENRYVTKEGKVIWLSWTATSLPEQGIIYAVAKDITEEKSLRELNRHVGLLAKIGSWEVDLIKQTVFWSDEVHKIYETDPNSFVPTVDIAIDFYREDFRQSALSSFEKCIETGEPYEIEAVIVTRNKKERWVRTTAKAEFNDGVCVRVYGSFQDIHQDKENEIALRQSEAKFRTIFEIATLGIAQVDPTNGNILLVNSYYENITGYSIDELLEMNFLELTHPNDRIKDWEIFSKAARGEEEYRNEKRYIKKDGTIVWVKIHLAFIRDEKGKAIRTVAICEDVTKQKTATLLLNESLKALKDYKYSLDQSAIIAFTDQKGVITSVNDNFCKISGYDRKELLGKTHRIINSNYHSTVFFKELWKTITSGKVWRGEVKNKAKNGSYYWVDTTIVPFLDEKNKPTQYLAIRFDISERKKAEDEKARFQETLENSLNEIYMFNSKTFKFGYVNKGAMLNLGYTKQELHNLTPLDIKPEYTQESFNHLVSPLLSYRKDKVIFFTKHKRKDGSHYPVEVHLKLVEEDNYSNFIAIILDITERKKAEENLINTSERLRLATKTGNIGIWDWDIIDDKLIWDDTMYQIFGVEENEFQGAFEAWQNKIHPDDFDQTNRDVQNALQGISKFNTEFRIIKHDKSIRYIIGEAIVIRDEISGNPIRMIGTNIDITERKKAEEENRFKANLLSMVGQGTIATDLDGKVNYWNRGAELMYGWKTEEAIGKNIMQLITLETNKEMAGQIMEILKKGESWSGNFEVQKKDGTNFTVMVTNSPIYDENEKLSGIIGISTDITHEIKNKELLKQYTKELERSNEELEQFAFVTSHDLQEPLRMISGFMDQLKRKYEDQLDEKALQYIYFATDGAKRMKQIILDLLDYSRASKPTDELVEVNLNEVITSYEQLRRKVIAESSTIIISDKLPSIVSYNAVVTQIFHGLLDNAIKYTREKITPIIEIKVQEKENEWEFSISDNGIGIDDQFYDKIFIIFQRLHNRERYDGTGIGLAIVKRSVEFLDGKIWLTSKVGEGTTFFFTIAKNRKYKIQKNEIS</sequence>
<feature type="domain" description="PAS" evidence="7">
    <location>
        <begin position="380"/>
        <end position="450"/>
    </location>
</feature>
<accession>A0A223V1T7</accession>
<keyword evidence="3" id="KW-0597">Phosphoprotein</keyword>
<dbReference type="InterPro" id="IPR003018">
    <property type="entry name" value="GAF"/>
</dbReference>
<evidence type="ECO:0000256" key="2">
    <source>
        <dbReference type="ARBA" id="ARBA00012438"/>
    </source>
</evidence>
<dbReference type="Pfam" id="PF08447">
    <property type="entry name" value="PAS_3"/>
    <property type="match status" value="7"/>
</dbReference>
<feature type="domain" description="PAS" evidence="7">
    <location>
        <begin position="1289"/>
        <end position="1332"/>
    </location>
</feature>
<dbReference type="PROSITE" id="PS50112">
    <property type="entry name" value="PAS"/>
    <property type="match status" value="10"/>
</dbReference>
<dbReference type="InterPro" id="IPR003594">
    <property type="entry name" value="HATPase_dom"/>
</dbReference>
<dbReference type="CDD" id="cd00130">
    <property type="entry name" value="PAS"/>
    <property type="match status" value="9"/>
</dbReference>
<dbReference type="Pfam" id="PF00989">
    <property type="entry name" value="PAS"/>
    <property type="match status" value="2"/>
</dbReference>
<dbReference type="InterPro" id="IPR052162">
    <property type="entry name" value="Sensor_kinase/Photoreceptor"/>
</dbReference>
<dbReference type="SUPFAM" id="SSF55874">
    <property type="entry name" value="ATPase domain of HSP90 chaperone/DNA topoisomerase II/histidine kinase"/>
    <property type="match status" value="1"/>
</dbReference>
<dbReference type="InterPro" id="IPR000700">
    <property type="entry name" value="PAS-assoc_C"/>
</dbReference>
<feature type="domain" description="PAC" evidence="8">
    <location>
        <begin position="1490"/>
        <end position="1543"/>
    </location>
</feature>
<dbReference type="Pfam" id="PF00512">
    <property type="entry name" value="HisKA"/>
    <property type="match status" value="1"/>
</dbReference>
<dbReference type="Gene3D" id="3.30.450.40">
    <property type="match status" value="1"/>
</dbReference>
<dbReference type="SUPFAM" id="SSF55781">
    <property type="entry name" value="GAF domain-like"/>
    <property type="match status" value="1"/>
</dbReference>
<evidence type="ECO:0000259" key="7">
    <source>
        <dbReference type="PROSITE" id="PS50112"/>
    </source>
</evidence>
<feature type="domain" description="PAS" evidence="7">
    <location>
        <begin position="255"/>
        <end position="325"/>
    </location>
</feature>
<feature type="domain" description="PAS" evidence="7">
    <location>
        <begin position="1038"/>
        <end position="1109"/>
    </location>
</feature>
<feature type="domain" description="PAC" evidence="8">
    <location>
        <begin position="1112"/>
        <end position="1164"/>
    </location>
</feature>
<feature type="domain" description="PAS" evidence="7">
    <location>
        <begin position="505"/>
        <end position="575"/>
    </location>
</feature>
<dbReference type="Pfam" id="PF02518">
    <property type="entry name" value="HATPase_c"/>
    <property type="match status" value="1"/>
</dbReference>
<dbReference type="PRINTS" id="PR00344">
    <property type="entry name" value="BCTRLSENSOR"/>
</dbReference>
<dbReference type="InterPro" id="IPR035965">
    <property type="entry name" value="PAS-like_dom_sf"/>
</dbReference>
<dbReference type="FunFam" id="3.30.565.10:FF:000006">
    <property type="entry name" value="Sensor histidine kinase WalK"/>
    <property type="match status" value="1"/>
</dbReference>
<dbReference type="Gene3D" id="2.10.70.100">
    <property type="match status" value="1"/>
</dbReference>